<dbReference type="InterPro" id="IPR018108">
    <property type="entry name" value="MCP_transmembrane"/>
</dbReference>
<comment type="subcellular location">
    <subcellularLocation>
        <location evidence="1">Membrane</location>
        <topology evidence="1">Multi-pass membrane protein</topology>
    </subcellularLocation>
</comment>
<dbReference type="GO" id="GO:0016020">
    <property type="term" value="C:membrane"/>
    <property type="evidence" value="ECO:0007669"/>
    <property type="project" value="UniProtKB-SubCell"/>
</dbReference>
<feature type="repeat" description="Solcar" evidence="5">
    <location>
        <begin position="117"/>
        <end position="226"/>
    </location>
</feature>
<dbReference type="GO" id="GO:0005739">
    <property type="term" value="C:mitochondrion"/>
    <property type="evidence" value="ECO:0007669"/>
    <property type="project" value="InterPro"/>
</dbReference>
<comment type="similarity">
    <text evidence="2 6">Belongs to the mitochondrial carrier (TC 2.A.29) family.</text>
</comment>
<organism evidence="7">
    <name type="scientific">Cacopsylla melanoneura</name>
    <dbReference type="NCBI Taxonomy" id="428564"/>
    <lineage>
        <taxon>Eukaryota</taxon>
        <taxon>Metazoa</taxon>
        <taxon>Ecdysozoa</taxon>
        <taxon>Arthropoda</taxon>
        <taxon>Hexapoda</taxon>
        <taxon>Insecta</taxon>
        <taxon>Pterygota</taxon>
        <taxon>Neoptera</taxon>
        <taxon>Paraneoptera</taxon>
        <taxon>Hemiptera</taxon>
        <taxon>Sternorrhyncha</taxon>
        <taxon>Psylloidea</taxon>
        <taxon>Psyllidae</taxon>
        <taxon>Psyllinae</taxon>
        <taxon>Cacopsylla</taxon>
    </lineage>
</organism>
<dbReference type="EMBL" id="HBUF01677767">
    <property type="protein sequence ID" value="CAG6791747.1"/>
    <property type="molecule type" value="Transcribed_RNA"/>
</dbReference>
<evidence type="ECO:0000313" key="7">
    <source>
        <dbReference type="EMBL" id="CAG6720487.1"/>
    </source>
</evidence>
<dbReference type="PANTHER" id="PTHR46314:SF2">
    <property type="entry name" value="SOLUTE CARRIER FAMILY 25 MEMBER 44"/>
    <property type="match status" value="1"/>
</dbReference>
<proteinExistence type="inferred from homology"/>
<keyword evidence="3 5" id="KW-0812">Transmembrane</keyword>
<dbReference type="PROSITE" id="PS50920">
    <property type="entry name" value="SOLCAR"/>
    <property type="match status" value="3"/>
</dbReference>
<dbReference type="PANTHER" id="PTHR46314">
    <property type="entry name" value="SOLUTE CARRIER FAMILY 25 MEMBER 44"/>
    <property type="match status" value="1"/>
</dbReference>
<dbReference type="EMBL" id="HBUF01677768">
    <property type="protein sequence ID" value="CAG6791749.1"/>
    <property type="molecule type" value="Transcribed_RNA"/>
</dbReference>
<evidence type="ECO:0000256" key="5">
    <source>
        <dbReference type="PROSITE-ProRule" id="PRU00282"/>
    </source>
</evidence>
<feature type="repeat" description="Solcar" evidence="5">
    <location>
        <begin position="236"/>
        <end position="318"/>
    </location>
</feature>
<dbReference type="EMBL" id="HBUF01360601">
    <property type="protein sequence ID" value="CAG6720493.1"/>
    <property type="molecule type" value="Transcribed_RNA"/>
</dbReference>
<evidence type="ECO:0000256" key="4">
    <source>
        <dbReference type="ARBA" id="ARBA00023136"/>
    </source>
</evidence>
<keyword evidence="6" id="KW-0813">Transport</keyword>
<dbReference type="EMBL" id="HBUF01156495">
    <property type="protein sequence ID" value="CAG6649231.1"/>
    <property type="molecule type" value="Transcribed_RNA"/>
</dbReference>
<dbReference type="InterPro" id="IPR023395">
    <property type="entry name" value="MCP_dom_sf"/>
</dbReference>
<dbReference type="Gene3D" id="1.50.40.10">
    <property type="entry name" value="Mitochondrial carrier domain"/>
    <property type="match status" value="2"/>
</dbReference>
<evidence type="ECO:0000256" key="1">
    <source>
        <dbReference type="ARBA" id="ARBA00004141"/>
    </source>
</evidence>
<feature type="repeat" description="Solcar" evidence="5">
    <location>
        <begin position="24"/>
        <end position="109"/>
    </location>
</feature>
<dbReference type="AlphaFoldDB" id="A0A8D8VCX7"/>
<dbReference type="EMBL" id="HBUF01156494">
    <property type="protein sequence ID" value="CAG6649229.1"/>
    <property type="molecule type" value="Transcribed_RNA"/>
</dbReference>
<evidence type="ECO:0000256" key="2">
    <source>
        <dbReference type="ARBA" id="ARBA00006375"/>
    </source>
</evidence>
<dbReference type="GO" id="GO:0009083">
    <property type="term" value="P:branched-chain amino acid catabolic process"/>
    <property type="evidence" value="ECO:0007669"/>
    <property type="project" value="InterPro"/>
</dbReference>
<name>A0A8D8VCX7_9HEMI</name>
<keyword evidence="4 5" id="KW-0472">Membrane</keyword>
<dbReference type="InterPro" id="IPR042164">
    <property type="entry name" value="SLC25A44"/>
</dbReference>
<evidence type="ECO:0000256" key="6">
    <source>
        <dbReference type="RuleBase" id="RU000488"/>
    </source>
</evidence>
<dbReference type="EMBL" id="HBUF01360598">
    <property type="protein sequence ID" value="CAG6720484.1"/>
    <property type="molecule type" value="Transcribed_RNA"/>
</dbReference>
<reference evidence="7" key="1">
    <citation type="submission" date="2021-05" db="EMBL/GenBank/DDBJ databases">
        <authorList>
            <person name="Alioto T."/>
            <person name="Alioto T."/>
            <person name="Gomez Garrido J."/>
        </authorList>
    </citation>
    <scope>NUCLEOTIDE SEQUENCE</scope>
</reference>
<dbReference type="EMBL" id="HBUF01360602">
    <property type="protein sequence ID" value="CAG6720497.1"/>
    <property type="molecule type" value="Transcribed_RNA"/>
</dbReference>
<evidence type="ECO:0000256" key="3">
    <source>
        <dbReference type="ARBA" id="ARBA00022692"/>
    </source>
</evidence>
<accession>A0A8D8VCX7</accession>
<dbReference type="EMBL" id="HBUF01360599">
    <property type="protein sequence ID" value="CAG6720487.1"/>
    <property type="molecule type" value="Transcribed_RNA"/>
</dbReference>
<sequence length="330" mass="37415">MDVGGTITDTQTPILITNIEWEMMNKAQFFPLSMLSSFCVRGSLYPLTLIKTRLQLQKHDQLYKGLLDAGCKIYKNEGLGGLYRGFWVSSVQILSGTMYIATYEGARHVIARNDIHNPQIKSLIAGASASLVGQTIIVPFDVISQHLMVLGLATTANKPNKKIVLEPLGITIDTTQTKFRTTINIAQFIYKHDGFKGFYRGYVASLCAYVPNSALWWTIYHMYQDKLSRVFPDDFSHLFIQCMSGTLGGFTTTLITNPLDTIRARLQVQRTNSMLQTCKLLWIEEGVWMFSKGLSARLVQSVMFSFSIILGYETIKRFSVKSEYKHQVRW</sequence>
<dbReference type="EMBL" id="HBUF01360597">
    <property type="protein sequence ID" value="CAG6720481.1"/>
    <property type="molecule type" value="Transcribed_RNA"/>
</dbReference>
<dbReference type="SUPFAM" id="SSF103506">
    <property type="entry name" value="Mitochondrial carrier"/>
    <property type="match status" value="1"/>
</dbReference>
<dbReference type="EMBL" id="HBUF01360600">
    <property type="protein sequence ID" value="CAG6720490.1"/>
    <property type="molecule type" value="Transcribed_RNA"/>
</dbReference>
<protein>
    <submittedName>
        <fullName evidence="7">Solute carrier family 25 member 44</fullName>
    </submittedName>
</protein>
<dbReference type="EMBL" id="HBUF01303461">
    <property type="protein sequence ID" value="CAG6691568.1"/>
    <property type="molecule type" value="Transcribed_RNA"/>
</dbReference>
<dbReference type="GO" id="GO:0015658">
    <property type="term" value="F:branched-chain amino acid transmembrane transporter activity"/>
    <property type="evidence" value="ECO:0007669"/>
    <property type="project" value="InterPro"/>
</dbReference>
<dbReference type="Pfam" id="PF00153">
    <property type="entry name" value="Mito_carr"/>
    <property type="match status" value="3"/>
</dbReference>